<name>A0ABV7EZR9_9BURK</name>
<evidence type="ECO:0000256" key="1">
    <source>
        <dbReference type="ARBA" id="ARBA00023125"/>
    </source>
</evidence>
<dbReference type="Pfam" id="PF02082">
    <property type="entry name" value="Rrf2"/>
    <property type="match status" value="1"/>
</dbReference>
<dbReference type="SUPFAM" id="SSF46785">
    <property type="entry name" value="Winged helix' DNA-binding domain"/>
    <property type="match status" value="1"/>
</dbReference>
<dbReference type="InterPro" id="IPR000944">
    <property type="entry name" value="Tscrpt_reg_Rrf2"/>
</dbReference>
<dbReference type="NCBIfam" id="TIGR00738">
    <property type="entry name" value="rrf2_super"/>
    <property type="match status" value="1"/>
</dbReference>
<dbReference type="EMBL" id="JBHRTP010000024">
    <property type="protein sequence ID" value="MFC3108258.1"/>
    <property type="molecule type" value="Genomic_DNA"/>
</dbReference>
<dbReference type="InterPro" id="IPR036390">
    <property type="entry name" value="WH_DNA-bd_sf"/>
</dbReference>
<comment type="caution">
    <text evidence="2">The sequence shown here is derived from an EMBL/GenBank/DDBJ whole genome shotgun (WGS) entry which is preliminary data.</text>
</comment>
<dbReference type="Gene3D" id="1.10.10.10">
    <property type="entry name" value="Winged helix-like DNA-binding domain superfamily/Winged helix DNA-binding domain"/>
    <property type="match status" value="1"/>
</dbReference>
<gene>
    <name evidence="2" type="ORF">ACFOFO_09835</name>
</gene>
<dbReference type="InterPro" id="IPR036388">
    <property type="entry name" value="WH-like_DNA-bd_sf"/>
</dbReference>
<keyword evidence="3" id="KW-1185">Reference proteome</keyword>
<evidence type="ECO:0000313" key="3">
    <source>
        <dbReference type="Proteomes" id="UP001595530"/>
    </source>
</evidence>
<sequence>MRLTAYTDYTLRTLMYLGLHRDRLVTIQDIADLHGISKNHLMKVVHQLGTSGIVATVRGRNGGLKLNKEPEDINIGEVVRNTETDFYMAECFDREHNKCVLSPACSLKQVLGSATRAYLDVLDGATLASLIPNGRQYDNKTISTVKMHPRPKQVKPSE</sequence>
<reference evidence="3" key="1">
    <citation type="journal article" date="2019" name="Int. J. Syst. Evol. Microbiol.">
        <title>The Global Catalogue of Microorganisms (GCM) 10K type strain sequencing project: providing services to taxonomists for standard genome sequencing and annotation.</title>
        <authorList>
            <consortium name="The Broad Institute Genomics Platform"/>
            <consortium name="The Broad Institute Genome Sequencing Center for Infectious Disease"/>
            <person name="Wu L."/>
            <person name="Ma J."/>
        </authorList>
    </citation>
    <scope>NUCLEOTIDE SEQUENCE [LARGE SCALE GENOMIC DNA]</scope>
    <source>
        <strain evidence="3">KCTC 42986</strain>
    </source>
</reference>
<dbReference type="Proteomes" id="UP001595530">
    <property type="component" value="Unassembled WGS sequence"/>
</dbReference>
<dbReference type="PANTHER" id="PTHR33221">
    <property type="entry name" value="WINGED HELIX-TURN-HELIX TRANSCRIPTIONAL REGULATOR, RRF2 FAMILY"/>
    <property type="match status" value="1"/>
</dbReference>
<accession>A0ABV7EZR9</accession>
<dbReference type="RefSeq" id="WP_390326095.1">
    <property type="nucleotide sequence ID" value="NZ_JBHRTP010000024.1"/>
</dbReference>
<dbReference type="PANTHER" id="PTHR33221:SF4">
    <property type="entry name" value="HTH-TYPE TRANSCRIPTIONAL REPRESSOR NSRR"/>
    <property type="match status" value="1"/>
</dbReference>
<keyword evidence="1" id="KW-0238">DNA-binding</keyword>
<protein>
    <submittedName>
        <fullName evidence="2">RrF2 family transcriptional regulator</fullName>
    </submittedName>
</protein>
<organism evidence="2 3">
    <name type="scientific">Undibacterium arcticum</name>
    <dbReference type="NCBI Taxonomy" id="1762892"/>
    <lineage>
        <taxon>Bacteria</taxon>
        <taxon>Pseudomonadati</taxon>
        <taxon>Pseudomonadota</taxon>
        <taxon>Betaproteobacteria</taxon>
        <taxon>Burkholderiales</taxon>
        <taxon>Oxalobacteraceae</taxon>
        <taxon>Undibacterium</taxon>
    </lineage>
</organism>
<dbReference type="PROSITE" id="PS51197">
    <property type="entry name" value="HTH_RRF2_2"/>
    <property type="match status" value="1"/>
</dbReference>
<proteinExistence type="predicted"/>
<evidence type="ECO:0000313" key="2">
    <source>
        <dbReference type="EMBL" id="MFC3108258.1"/>
    </source>
</evidence>